<reference evidence="1 2" key="1">
    <citation type="submission" date="2018-08" db="EMBL/GenBank/DDBJ databases">
        <title>Murine metabolic-syndrome-specific gut microbial biobank.</title>
        <authorList>
            <person name="Liu C."/>
        </authorList>
    </citation>
    <scope>NUCLEOTIDE SEQUENCE [LARGE SCALE GENOMIC DNA]</scope>
    <source>
        <strain evidence="1 2">583</strain>
    </source>
</reference>
<dbReference type="InterPro" id="IPR018247">
    <property type="entry name" value="EF_Hand_1_Ca_BS"/>
</dbReference>
<protein>
    <submittedName>
        <fullName evidence="1">Uncharacterized protein</fullName>
    </submittedName>
</protein>
<dbReference type="PROSITE" id="PS00018">
    <property type="entry name" value="EF_HAND_1"/>
    <property type="match status" value="1"/>
</dbReference>
<dbReference type="OrthoDB" id="9762883at2"/>
<accession>A0A845R0C8</accession>
<dbReference type="EMBL" id="QXXA01000014">
    <property type="protein sequence ID" value="NBI07674.1"/>
    <property type="molecule type" value="Genomic_DNA"/>
</dbReference>
<sequence length="255" mass="29596">MWSNRYMVDVDGDGELELVDIYNFQEESYFIILKYYYSYWYVVNIFKERHDISSYFDYEIIRDDKCRYKPFVNQDQIDLSSIEYICSETQRDIKLEKALIKEFNLDRYKDNIRYYYNKIDLDGDGIPEIFVYLVGSLVCGTGGCSAAIFKQENGKYKLLTRFSLVNNPVIISNSKTNGYKDIIMNVYGGGIKEFFALIKYDGITYPSNPSIQPKLEPDTKVDGIAIVADNIAENPGIKLFIKSLSSLDFLIYNTP</sequence>
<comment type="caution">
    <text evidence="1">The sequence shown here is derived from an EMBL/GenBank/DDBJ whole genome shotgun (WGS) entry which is preliminary data.</text>
</comment>
<dbReference type="AlphaFoldDB" id="A0A845R0C8"/>
<name>A0A845R0C8_9CLOT</name>
<gene>
    <name evidence="1" type="ORF">D3Z33_12505</name>
</gene>
<dbReference type="RefSeq" id="WP_160198145.1">
    <property type="nucleotide sequence ID" value="NZ_QXXA01000014.1"/>
</dbReference>
<keyword evidence="2" id="KW-1185">Reference proteome</keyword>
<evidence type="ECO:0000313" key="2">
    <source>
        <dbReference type="Proteomes" id="UP000467132"/>
    </source>
</evidence>
<dbReference type="Proteomes" id="UP000467132">
    <property type="component" value="Unassembled WGS sequence"/>
</dbReference>
<proteinExistence type="predicted"/>
<evidence type="ECO:0000313" key="1">
    <source>
        <dbReference type="EMBL" id="NBI07674.1"/>
    </source>
</evidence>
<organism evidence="1 2">
    <name type="scientific">Senegalia massiliensis</name>
    <dbReference type="NCBI Taxonomy" id="1720316"/>
    <lineage>
        <taxon>Bacteria</taxon>
        <taxon>Bacillati</taxon>
        <taxon>Bacillota</taxon>
        <taxon>Clostridia</taxon>
        <taxon>Eubacteriales</taxon>
        <taxon>Clostridiaceae</taxon>
        <taxon>Senegalia</taxon>
    </lineage>
</organism>